<dbReference type="AlphaFoldDB" id="G5JXH0"/>
<accession>G5JXH0</accession>
<dbReference type="STRING" id="764298.STRMA_1326"/>
<reference evidence="1 2" key="1">
    <citation type="journal article" date="2014" name="Int. J. Syst. Evol. Microbiol.">
        <title>Phylogenomics and the dynamic genome evolution of the genus Streptococcus.</title>
        <authorList>
            <consortium name="The Broad Institute Genome Sequencing Platform"/>
            <person name="Richards V.P."/>
            <person name="Palmer S.R."/>
            <person name="Pavinski Bitar P.D."/>
            <person name="Qin X."/>
            <person name="Weinstock G.M."/>
            <person name="Highlander S.K."/>
            <person name="Town C.D."/>
            <person name="Burne R.A."/>
            <person name="Stanhope M.J."/>
        </authorList>
    </citation>
    <scope>NUCLEOTIDE SEQUENCE [LARGE SCALE GENOMIC DNA]</scope>
    <source>
        <strain evidence="1 2">NCTC 11558</strain>
    </source>
</reference>
<dbReference type="Proteomes" id="UP000003573">
    <property type="component" value="Unassembled WGS sequence"/>
</dbReference>
<protein>
    <submittedName>
        <fullName evidence="1">Uncharacterized protein</fullName>
    </submittedName>
</protein>
<comment type="caution">
    <text evidence="1">The sequence shown here is derived from an EMBL/GenBank/DDBJ whole genome shotgun (WGS) entry which is preliminary data.</text>
</comment>
<evidence type="ECO:0000313" key="1">
    <source>
        <dbReference type="EMBL" id="EHJ51778.1"/>
    </source>
</evidence>
<organism evidence="1 2">
    <name type="scientific">Streptococcus macacae NCTC 11558</name>
    <dbReference type="NCBI Taxonomy" id="764298"/>
    <lineage>
        <taxon>Bacteria</taxon>
        <taxon>Bacillati</taxon>
        <taxon>Bacillota</taxon>
        <taxon>Bacilli</taxon>
        <taxon>Lactobacillales</taxon>
        <taxon>Streptococcaceae</taxon>
        <taxon>Streptococcus</taxon>
    </lineage>
</organism>
<keyword evidence="2" id="KW-1185">Reference proteome</keyword>
<sequence length="40" mass="4577">MESLTFGAFKTLAFILLHQLKVKFLSWQSLAAKGLKRSYC</sequence>
<gene>
    <name evidence="1" type="ORF">STRMA_1326</name>
</gene>
<evidence type="ECO:0000313" key="2">
    <source>
        <dbReference type="Proteomes" id="UP000003573"/>
    </source>
</evidence>
<name>G5JXH0_9STRE</name>
<proteinExistence type="predicted"/>
<dbReference type="EMBL" id="AEUW02000001">
    <property type="protein sequence ID" value="EHJ51778.1"/>
    <property type="molecule type" value="Genomic_DNA"/>
</dbReference>